<dbReference type="RefSeq" id="WP_104420343.1">
    <property type="nucleotide sequence ID" value="NZ_PTJC01000006.1"/>
</dbReference>
<evidence type="ECO:0000256" key="1">
    <source>
        <dbReference type="ARBA" id="ARBA00022741"/>
    </source>
</evidence>
<dbReference type="Pfam" id="PF02626">
    <property type="entry name" value="CT_A_B"/>
    <property type="match status" value="1"/>
</dbReference>
<keyword evidence="2" id="KW-0378">Hydrolase</keyword>
<dbReference type="Proteomes" id="UP000237662">
    <property type="component" value="Unassembled WGS sequence"/>
</dbReference>
<dbReference type="GO" id="GO:0005524">
    <property type="term" value="F:ATP binding"/>
    <property type="evidence" value="ECO:0007669"/>
    <property type="project" value="UniProtKB-KW"/>
</dbReference>
<proteinExistence type="predicted"/>
<feature type="domain" description="Carboxyltransferase" evidence="4">
    <location>
        <begin position="28"/>
        <end position="284"/>
    </location>
</feature>
<dbReference type="SUPFAM" id="SSF50891">
    <property type="entry name" value="Cyclophilin-like"/>
    <property type="match status" value="1"/>
</dbReference>
<evidence type="ECO:0000256" key="2">
    <source>
        <dbReference type="ARBA" id="ARBA00022801"/>
    </source>
</evidence>
<keyword evidence="6" id="KW-1185">Reference proteome</keyword>
<name>A0A2S6I3U2_9BACT</name>
<dbReference type="OrthoDB" id="9782422at2"/>
<dbReference type="PANTHER" id="PTHR43309:SF3">
    <property type="entry name" value="5-OXOPROLINASE SUBUNIT C"/>
    <property type="match status" value="1"/>
</dbReference>
<reference evidence="5 6" key="1">
    <citation type="submission" date="2018-02" db="EMBL/GenBank/DDBJ databases">
        <title>Genomic Encyclopedia of Archaeal and Bacterial Type Strains, Phase II (KMG-II): from individual species to whole genera.</title>
        <authorList>
            <person name="Goeker M."/>
        </authorList>
    </citation>
    <scope>NUCLEOTIDE SEQUENCE [LARGE SCALE GENOMIC DNA]</scope>
    <source>
        <strain evidence="5 6">DSM 29526</strain>
    </source>
</reference>
<keyword evidence="1" id="KW-0547">Nucleotide-binding</keyword>
<accession>A0A2S6I3U2</accession>
<dbReference type="InterPro" id="IPR052708">
    <property type="entry name" value="PxpC"/>
</dbReference>
<sequence length="284" mass="30280">MAQRLTITCLGSGTGALFVDRGRPGHRARGIAGGGAADRDSAAFANRLLDQQPDHCCLEVTLAGGKWKWEGEGQIALTGAEVDWRMDDRPVRRESVLSIRGQGILAGGFSRAGCRAYVGIRGNWELPTVLGSVERGLPGAAAIVSGYSWSVGSASPVPPRQSEGQPEGTKAKLVHLRTVPGPEWELLSRERQHWLMHQSFKVGRDSNRQGIRLEGDDSPSGDVPTLLSGPVLPGTVQFTPSGPILLGPDAQTIGGYPRVLLVVGNLSPAFQLRPGEALRFRADL</sequence>
<organism evidence="5 6">
    <name type="scientific">Neolewinella xylanilytica</name>
    <dbReference type="NCBI Taxonomy" id="1514080"/>
    <lineage>
        <taxon>Bacteria</taxon>
        <taxon>Pseudomonadati</taxon>
        <taxon>Bacteroidota</taxon>
        <taxon>Saprospiria</taxon>
        <taxon>Saprospirales</taxon>
        <taxon>Lewinellaceae</taxon>
        <taxon>Neolewinella</taxon>
    </lineage>
</organism>
<dbReference type="PANTHER" id="PTHR43309">
    <property type="entry name" value="5-OXOPROLINASE SUBUNIT C"/>
    <property type="match status" value="1"/>
</dbReference>
<protein>
    <submittedName>
        <fullName evidence="5">Antagonist of KipI</fullName>
    </submittedName>
</protein>
<dbReference type="InterPro" id="IPR029000">
    <property type="entry name" value="Cyclophilin-like_dom_sf"/>
</dbReference>
<dbReference type="GO" id="GO:0016787">
    <property type="term" value="F:hydrolase activity"/>
    <property type="evidence" value="ECO:0007669"/>
    <property type="project" value="UniProtKB-KW"/>
</dbReference>
<keyword evidence="3" id="KW-0067">ATP-binding</keyword>
<evidence type="ECO:0000259" key="4">
    <source>
        <dbReference type="SMART" id="SM00797"/>
    </source>
</evidence>
<evidence type="ECO:0000256" key="3">
    <source>
        <dbReference type="ARBA" id="ARBA00022840"/>
    </source>
</evidence>
<dbReference type="AlphaFoldDB" id="A0A2S6I3U2"/>
<gene>
    <name evidence="5" type="ORF">CLV84_2769</name>
</gene>
<dbReference type="Gene3D" id="2.40.100.10">
    <property type="entry name" value="Cyclophilin-like"/>
    <property type="match status" value="1"/>
</dbReference>
<dbReference type="SMART" id="SM00797">
    <property type="entry name" value="AHS2"/>
    <property type="match status" value="1"/>
</dbReference>
<evidence type="ECO:0000313" key="5">
    <source>
        <dbReference type="EMBL" id="PPK85862.1"/>
    </source>
</evidence>
<dbReference type="InterPro" id="IPR003778">
    <property type="entry name" value="CT_A_B"/>
</dbReference>
<dbReference type="EMBL" id="PTJC01000006">
    <property type="protein sequence ID" value="PPK85862.1"/>
    <property type="molecule type" value="Genomic_DNA"/>
</dbReference>
<evidence type="ECO:0000313" key="6">
    <source>
        <dbReference type="Proteomes" id="UP000237662"/>
    </source>
</evidence>
<comment type="caution">
    <text evidence="5">The sequence shown here is derived from an EMBL/GenBank/DDBJ whole genome shotgun (WGS) entry which is preliminary data.</text>
</comment>